<keyword evidence="3 5" id="KW-1133">Transmembrane helix</keyword>
<dbReference type="SUPFAM" id="SSF52096">
    <property type="entry name" value="ClpP/crotonase"/>
    <property type="match status" value="1"/>
</dbReference>
<dbReference type="Proteomes" id="UP000294697">
    <property type="component" value="Unassembled WGS sequence"/>
</dbReference>
<feature type="transmembrane region" description="Helical" evidence="5">
    <location>
        <begin position="246"/>
        <end position="263"/>
    </location>
</feature>
<dbReference type="PANTHER" id="PTHR33507">
    <property type="entry name" value="INNER MEMBRANE PROTEIN YBBJ"/>
    <property type="match status" value="1"/>
</dbReference>
<dbReference type="GO" id="GO:0005886">
    <property type="term" value="C:plasma membrane"/>
    <property type="evidence" value="ECO:0007669"/>
    <property type="project" value="TreeGrafter"/>
</dbReference>
<dbReference type="InterPro" id="IPR012340">
    <property type="entry name" value="NA-bd_OB-fold"/>
</dbReference>
<evidence type="ECO:0000256" key="3">
    <source>
        <dbReference type="ARBA" id="ARBA00022989"/>
    </source>
</evidence>
<evidence type="ECO:0000313" key="9">
    <source>
        <dbReference type="EMBL" id="TDW05286.1"/>
    </source>
</evidence>
<protein>
    <submittedName>
        <fullName evidence="9">Membrane-bound serine protease (ClpP class)</fullName>
    </submittedName>
</protein>
<evidence type="ECO:0000256" key="4">
    <source>
        <dbReference type="ARBA" id="ARBA00023136"/>
    </source>
</evidence>
<keyword evidence="9" id="KW-0645">Protease</keyword>
<dbReference type="GO" id="GO:0004252">
    <property type="term" value="F:serine-type endopeptidase activity"/>
    <property type="evidence" value="ECO:0007669"/>
    <property type="project" value="InterPro"/>
</dbReference>
<accession>A0A4R7Z3D0</accession>
<evidence type="ECO:0000259" key="6">
    <source>
        <dbReference type="Pfam" id="PF01957"/>
    </source>
</evidence>
<name>A0A4R7Z3D0_9FIRM</name>
<dbReference type="Gene3D" id="2.40.50.140">
    <property type="entry name" value="Nucleic acid-binding proteins"/>
    <property type="match status" value="1"/>
</dbReference>
<feature type="domain" description="NfeD integral membrane" evidence="7">
    <location>
        <begin position="224"/>
        <end position="339"/>
    </location>
</feature>
<dbReference type="AlphaFoldDB" id="A0A4R7Z3D0"/>
<dbReference type="SUPFAM" id="SSF141322">
    <property type="entry name" value="NfeD domain-like"/>
    <property type="match status" value="1"/>
</dbReference>
<feature type="transmembrane region" description="Helical" evidence="5">
    <location>
        <begin position="319"/>
        <end position="339"/>
    </location>
</feature>
<evidence type="ECO:0000256" key="1">
    <source>
        <dbReference type="ARBA" id="ARBA00004141"/>
    </source>
</evidence>
<dbReference type="InterPro" id="IPR056739">
    <property type="entry name" value="NfeD_membrane"/>
</dbReference>
<comment type="subcellular location">
    <subcellularLocation>
        <location evidence="1">Membrane</location>
        <topology evidence="1">Multi-pass membrane protein</topology>
    </subcellularLocation>
</comment>
<dbReference type="Gene3D" id="3.90.226.10">
    <property type="entry name" value="2-enoyl-CoA Hydratase, Chain A, domain 1"/>
    <property type="match status" value="1"/>
</dbReference>
<evidence type="ECO:0000259" key="8">
    <source>
        <dbReference type="Pfam" id="PF25145"/>
    </source>
</evidence>
<proteinExistence type="predicted"/>
<organism evidence="9 10">
    <name type="scientific">Halanaerobium saccharolyticum</name>
    <dbReference type="NCBI Taxonomy" id="43595"/>
    <lineage>
        <taxon>Bacteria</taxon>
        <taxon>Bacillati</taxon>
        <taxon>Bacillota</taxon>
        <taxon>Clostridia</taxon>
        <taxon>Halanaerobiales</taxon>
        <taxon>Halanaerobiaceae</taxon>
        <taxon>Halanaerobium</taxon>
    </lineage>
</organism>
<dbReference type="EMBL" id="SODA01000008">
    <property type="protein sequence ID" value="TDW05286.1"/>
    <property type="molecule type" value="Genomic_DNA"/>
</dbReference>
<dbReference type="RefSeq" id="WP_111571634.1">
    <property type="nucleotide sequence ID" value="NZ_QLME01000005.1"/>
</dbReference>
<feature type="domain" description="NfeD-like C-terminal" evidence="6">
    <location>
        <begin position="368"/>
        <end position="421"/>
    </location>
</feature>
<evidence type="ECO:0000313" key="10">
    <source>
        <dbReference type="Proteomes" id="UP000294697"/>
    </source>
</evidence>
<gene>
    <name evidence="9" type="ORF">C8C77_10859</name>
</gene>
<dbReference type="GO" id="GO:0004176">
    <property type="term" value="F:ATP-dependent peptidase activity"/>
    <property type="evidence" value="ECO:0007669"/>
    <property type="project" value="InterPro"/>
</dbReference>
<dbReference type="GO" id="GO:0006508">
    <property type="term" value="P:proteolysis"/>
    <property type="evidence" value="ECO:0007669"/>
    <property type="project" value="UniProtKB-KW"/>
</dbReference>
<feature type="transmembrane region" description="Helical" evidence="5">
    <location>
        <begin position="216"/>
        <end position="239"/>
    </location>
</feature>
<comment type="caution">
    <text evidence="9">The sequence shown here is derived from an EMBL/GenBank/DDBJ whole genome shotgun (WGS) entry which is preliminary data.</text>
</comment>
<dbReference type="CDD" id="cd07021">
    <property type="entry name" value="Clp_protease_NfeD_like"/>
    <property type="match status" value="1"/>
</dbReference>
<evidence type="ECO:0000256" key="2">
    <source>
        <dbReference type="ARBA" id="ARBA00022692"/>
    </source>
</evidence>
<feature type="transmembrane region" description="Helical" evidence="5">
    <location>
        <begin position="269"/>
        <end position="287"/>
    </location>
</feature>
<dbReference type="OrthoDB" id="9806253at2"/>
<dbReference type="PANTHER" id="PTHR33507:SF3">
    <property type="entry name" value="INNER MEMBRANE PROTEIN YBBJ"/>
    <property type="match status" value="1"/>
</dbReference>
<dbReference type="InterPro" id="IPR029045">
    <property type="entry name" value="ClpP/crotonase-like_dom_sf"/>
</dbReference>
<evidence type="ECO:0000256" key="5">
    <source>
        <dbReference type="SAM" id="Phobius"/>
    </source>
</evidence>
<dbReference type="Pfam" id="PF01957">
    <property type="entry name" value="NfeD"/>
    <property type="match status" value="1"/>
</dbReference>
<dbReference type="Pfam" id="PF24961">
    <property type="entry name" value="NfeD_membrane"/>
    <property type="match status" value="1"/>
</dbReference>
<keyword evidence="2 5" id="KW-0812">Transmembrane</keyword>
<dbReference type="Pfam" id="PF25145">
    <property type="entry name" value="NfeD1b_N"/>
    <property type="match status" value="1"/>
</dbReference>
<dbReference type="InterPro" id="IPR052165">
    <property type="entry name" value="Membrane_assoc_protease"/>
</dbReference>
<dbReference type="InterPro" id="IPR002810">
    <property type="entry name" value="NfeD-like_C"/>
</dbReference>
<dbReference type="InterPro" id="IPR001907">
    <property type="entry name" value="ClpP"/>
</dbReference>
<keyword evidence="9" id="KW-0378">Hydrolase</keyword>
<reference evidence="9 10" key="1">
    <citation type="submission" date="2019-03" db="EMBL/GenBank/DDBJ databases">
        <title>Subsurface microbial communities from deep shales in Ohio and West Virginia, USA.</title>
        <authorList>
            <person name="Wrighton K."/>
        </authorList>
    </citation>
    <scope>NUCLEOTIDE SEQUENCE [LARGE SCALE GENOMIC DNA]</scope>
    <source>
        <strain evidence="9 10">MSL9.2</strain>
    </source>
</reference>
<feature type="transmembrane region" description="Helical" evidence="5">
    <location>
        <begin position="294"/>
        <end position="313"/>
    </location>
</feature>
<sequence length="427" mass="46201">MKRKILIFLLFLLVFSFYKPGTVEAEVMHLQLDGEINNAEFAFIDRNLIEAETNGYDFVIIEINSLGGYVDPALKIRDSILESEVEVITFVSGRAWSAAALIALAGEELYISPSASIGAAETRPNEEKYISALRTEFAATAESRNKNPQIAEAMVDASLEIEGIIETDRLLTLTAAEALEYQIADYSASSLADVAAARDISLNQIVTIEKSNLEKIMGIISSPYISSLVLIIAFSALIFEALTPGFALGGTVGIIALSIFFASHIFTGAIGTGIVVLFIVGVILILAEVFVIPGFGIAGVSGITAVLVSLFFIFPNTSIAINVLLAVVLITLMIAVFMIKKVGSSRFWRRISLESNSKNYFSSASKKDYLNREAETMSKLRPAGTIRIDGKRVDAVSEGGFIEKGKKVKVISVSGSRIVVREISEEE</sequence>
<dbReference type="InterPro" id="IPR056738">
    <property type="entry name" value="NfeD1b_N"/>
</dbReference>
<feature type="domain" description="NfeD1b N-terminal" evidence="8">
    <location>
        <begin position="27"/>
        <end position="205"/>
    </location>
</feature>
<dbReference type="PRINTS" id="PR00127">
    <property type="entry name" value="CLPPROTEASEP"/>
</dbReference>
<evidence type="ECO:0000259" key="7">
    <source>
        <dbReference type="Pfam" id="PF24961"/>
    </source>
</evidence>
<keyword evidence="4 5" id="KW-0472">Membrane</keyword>